<protein>
    <submittedName>
        <fullName evidence="3">Uncharacterized protein</fullName>
    </submittedName>
</protein>
<evidence type="ECO:0000256" key="1">
    <source>
        <dbReference type="SAM" id="Coils"/>
    </source>
</evidence>
<proteinExistence type="predicted"/>
<dbReference type="AlphaFoldDB" id="A0AAJ0CL24"/>
<keyword evidence="2" id="KW-0472">Membrane</keyword>
<keyword evidence="1" id="KW-0175">Coiled coil</keyword>
<comment type="caution">
    <text evidence="3">The sequence shown here is derived from an EMBL/GenBank/DDBJ whole genome shotgun (WGS) entry which is preliminary data.</text>
</comment>
<accession>A0AAJ0CL24</accession>
<feature type="transmembrane region" description="Helical" evidence="2">
    <location>
        <begin position="430"/>
        <end position="452"/>
    </location>
</feature>
<keyword evidence="2" id="KW-0812">Transmembrane</keyword>
<evidence type="ECO:0000313" key="4">
    <source>
        <dbReference type="Proteomes" id="UP001251528"/>
    </source>
</evidence>
<feature type="transmembrane region" description="Helical" evidence="2">
    <location>
        <begin position="540"/>
        <end position="563"/>
    </location>
</feature>
<feature type="transmembrane region" description="Helical" evidence="2">
    <location>
        <begin position="509"/>
        <end position="528"/>
    </location>
</feature>
<keyword evidence="2" id="KW-1133">Transmembrane helix</keyword>
<name>A0AAJ0CL24_9HYPO</name>
<feature type="coiled-coil region" evidence="1">
    <location>
        <begin position="329"/>
        <end position="374"/>
    </location>
</feature>
<dbReference type="EMBL" id="JASWJB010000163">
    <property type="protein sequence ID" value="KAK2594587.1"/>
    <property type="molecule type" value="Genomic_DNA"/>
</dbReference>
<feature type="transmembrane region" description="Helical" evidence="2">
    <location>
        <begin position="382"/>
        <end position="403"/>
    </location>
</feature>
<organism evidence="3 4">
    <name type="scientific">Conoideocrella luteorostrata</name>
    <dbReference type="NCBI Taxonomy" id="1105319"/>
    <lineage>
        <taxon>Eukaryota</taxon>
        <taxon>Fungi</taxon>
        <taxon>Dikarya</taxon>
        <taxon>Ascomycota</taxon>
        <taxon>Pezizomycotina</taxon>
        <taxon>Sordariomycetes</taxon>
        <taxon>Hypocreomycetidae</taxon>
        <taxon>Hypocreales</taxon>
        <taxon>Clavicipitaceae</taxon>
        <taxon>Conoideocrella</taxon>
    </lineage>
</organism>
<evidence type="ECO:0000256" key="2">
    <source>
        <dbReference type="SAM" id="Phobius"/>
    </source>
</evidence>
<keyword evidence="4" id="KW-1185">Reference proteome</keyword>
<dbReference type="Gene3D" id="1.20.58.340">
    <property type="entry name" value="Magnesium transport protein CorA, transmembrane region"/>
    <property type="match status" value="1"/>
</dbReference>
<gene>
    <name evidence="3" type="ORF">QQS21_007717</name>
</gene>
<evidence type="ECO:0000313" key="3">
    <source>
        <dbReference type="EMBL" id="KAK2594587.1"/>
    </source>
</evidence>
<dbReference type="Proteomes" id="UP001251528">
    <property type="component" value="Unassembled WGS sequence"/>
</dbReference>
<sequence length="578" mass="66901">MAAPNDVETALISCAEKERYPVFLQVIDAPFDGSSEPQLNAEICVGEDIALRMRHLPPHARKTARILDVTIHSDFVVTGLRETEGPEKTQKERQGLMEYLQNTYTERFDERRIFRWLNDPLLVNDIGSISSQWSQCPDDKTTHFYRLVNRTSLQQDPLDYDLRPRDSHLTCVQDKDERLLVIIVHDVWYQQRFRTEERGKGEPFENPRSITKMLNGTSWTCFYDGTLETFAKLVILDFFEASIYLQPVNYYEDLIYPKVLENEGFKILAAHNPHLQVPLGLFEPRLSAKSREAFKEIEDAEGILRNVNNLVDSIVFVTKTLRSKSKKSSSGTQQKLQEYKRRMQDLEGLRSERCSNADRALNALNRQLDYLTKRHAISEAKAIRILTILASFYLPLSLAASLLGMQTPFRQVAHDVSASDDKSDLVGTNLLFDFFGVYVVLATSTVLIVHIIRFGLWVKMSGLDEWSQRLRILPRYFSGQFSILSYDKRWRFDGNGGVFFKYVRILTRWWIGLGLGVLLLVIFIKGMLRDSQNAWNYAQWGFIAYLAVSVIFLVLYAVTYGYLYHNTFGGRWFHFIRQ</sequence>
<reference evidence="3" key="1">
    <citation type="submission" date="2023-06" db="EMBL/GenBank/DDBJ databases">
        <title>Conoideocrella luteorostrata (Hypocreales: Clavicipitaceae), a potential biocontrol fungus for elongate hemlock scale in United States Christmas tree production areas.</title>
        <authorList>
            <person name="Barrett H."/>
            <person name="Lovett B."/>
            <person name="Macias A.M."/>
            <person name="Stajich J.E."/>
            <person name="Kasson M.T."/>
        </authorList>
    </citation>
    <scope>NUCLEOTIDE SEQUENCE</scope>
    <source>
        <strain evidence="3">ARSEF 14590</strain>
    </source>
</reference>